<evidence type="ECO:0000256" key="1">
    <source>
        <dbReference type="ARBA" id="ARBA00022679"/>
    </source>
</evidence>
<keyword evidence="1 3" id="KW-0808">Transferase</keyword>
<dbReference type="SUPFAM" id="SSF53335">
    <property type="entry name" value="S-adenosyl-L-methionine-dependent methyltransferases"/>
    <property type="match status" value="1"/>
</dbReference>
<dbReference type="Gene3D" id="3.40.50.150">
    <property type="entry name" value="Vaccinia Virus protein VP39"/>
    <property type="match status" value="1"/>
</dbReference>
<proteinExistence type="predicted"/>
<dbReference type="GO" id="GO:0008168">
    <property type="term" value="F:methyltransferase activity"/>
    <property type="evidence" value="ECO:0007669"/>
    <property type="project" value="UniProtKB-KW"/>
</dbReference>
<evidence type="ECO:0000259" key="2">
    <source>
        <dbReference type="Pfam" id="PF13847"/>
    </source>
</evidence>
<accession>A0A143PK85</accession>
<reference evidence="4" key="2">
    <citation type="submission" date="2016-04" db="EMBL/GenBank/DDBJ databases">
        <title>First Complete Genome Sequence of a Subdivision 6 Acidobacterium.</title>
        <authorList>
            <person name="Huang S."/>
            <person name="Vieira S."/>
            <person name="Bunk B."/>
            <person name="Riedel T."/>
            <person name="Sproeer C."/>
            <person name="Overmann J."/>
        </authorList>
    </citation>
    <scope>NUCLEOTIDE SEQUENCE [LARGE SCALE GENOMIC DNA]</scope>
    <source>
        <strain evidence="4">DSM 100886 HEG_-6_39</strain>
    </source>
</reference>
<protein>
    <submittedName>
        <fullName evidence="3">Ubiquinone/menaquinone biosynthesis methyltransferase</fullName>
    </submittedName>
</protein>
<name>A0A143PK85_LUTPR</name>
<feature type="domain" description="Methyltransferase" evidence="2">
    <location>
        <begin position="46"/>
        <end position="156"/>
    </location>
</feature>
<organism evidence="3 4">
    <name type="scientific">Luteitalea pratensis</name>
    <dbReference type="NCBI Taxonomy" id="1855912"/>
    <lineage>
        <taxon>Bacteria</taxon>
        <taxon>Pseudomonadati</taxon>
        <taxon>Acidobacteriota</taxon>
        <taxon>Vicinamibacteria</taxon>
        <taxon>Vicinamibacterales</taxon>
        <taxon>Vicinamibacteraceae</taxon>
        <taxon>Luteitalea</taxon>
    </lineage>
</organism>
<gene>
    <name evidence="3" type="ORF">LuPra_01864</name>
</gene>
<keyword evidence="3" id="KW-0489">Methyltransferase</keyword>
<dbReference type="PANTHER" id="PTHR43861">
    <property type="entry name" value="TRANS-ACONITATE 2-METHYLTRANSFERASE-RELATED"/>
    <property type="match status" value="1"/>
</dbReference>
<dbReference type="KEGG" id="abac:LuPra_01864"/>
<evidence type="ECO:0000313" key="3">
    <source>
        <dbReference type="EMBL" id="AMY08660.1"/>
    </source>
</evidence>
<dbReference type="EMBL" id="CP015136">
    <property type="protein sequence ID" value="AMY08660.1"/>
    <property type="molecule type" value="Genomic_DNA"/>
</dbReference>
<evidence type="ECO:0000313" key="4">
    <source>
        <dbReference type="Proteomes" id="UP000076079"/>
    </source>
</evidence>
<dbReference type="Proteomes" id="UP000076079">
    <property type="component" value="Chromosome"/>
</dbReference>
<dbReference type="GO" id="GO:0032259">
    <property type="term" value="P:methylation"/>
    <property type="evidence" value="ECO:0007669"/>
    <property type="project" value="UniProtKB-KW"/>
</dbReference>
<dbReference type="PANTHER" id="PTHR43861:SF3">
    <property type="entry name" value="PUTATIVE (AFU_ORTHOLOGUE AFUA_2G14390)-RELATED"/>
    <property type="match status" value="1"/>
</dbReference>
<dbReference type="CDD" id="cd02440">
    <property type="entry name" value="AdoMet_MTases"/>
    <property type="match status" value="1"/>
</dbReference>
<dbReference type="InterPro" id="IPR029063">
    <property type="entry name" value="SAM-dependent_MTases_sf"/>
</dbReference>
<keyword evidence="3" id="KW-0830">Ubiquinone</keyword>
<sequence>MVGIAAHAAAQVGVRPAEQWIPLLDSPERIESMHVPELISRLGVQKEMMIADVGAGSGVLTGPLALATGPRGTVYASDIDQALLTHIEQRAQSSRLTNVKTVLGTFTDPKLPAPVDLALMNDVLHHVADRAAYLKTLASQIKRGGRLAIVDFKAESSPHKGNAELIVTESQVNDWAALAGLERTDSFSLYADRYFVIYTKR</sequence>
<keyword evidence="4" id="KW-1185">Reference proteome</keyword>
<dbReference type="InterPro" id="IPR025714">
    <property type="entry name" value="Methyltranfer_dom"/>
</dbReference>
<reference evidence="3 4" key="1">
    <citation type="journal article" date="2016" name="Genome Announc.">
        <title>First Complete Genome Sequence of a Subdivision 6 Acidobacterium Strain.</title>
        <authorList>
            <person name="Huang S."/>
            <person name="Vieira S."/>
            <person name="Bunk B."/>
            <person name="Riedel T."/>
            <person name="Sproer C."/>
            <person name="Overmann J."/>
        </authorList>
    </citation>
    <scope>NUCLEOTIDE SEQUENCE [LARGE SCALE GENOMIC DNA]</scope>
    <source>
        <strain evidence="4">DSM 100886 HEG_-6_39</strain>
    </source>
</reference>
<dbReference type="Pfam" id="PF13847">
    <property type="entry name" value="Methyltransf_31"/>
    <property type="match status" value="1"/>
</dbReference>
<dbReference type="AlphaFoldDB" id="A0A143PK85"/>